<evidence type="ECO:0000256" key="14">
    <source>
        <dbReference type="ARBA" id="ARBA00025153"/>
    </source>
</evidence>
<feature type="binding site" evidence="18">
    <location>
        <position position="126"/>
    </location>
    <ligand>
        <name>K(+)</name>
        <dbReference type="ChEBI" id="CHEBI:29103"/>
    </ligand>
</feature>
<dbReference type="Pfam" id="PF01256">
    <property type="entry name" value="Carb_kinase"/>
    <property type="match status" value="1"/>
</dbReference>
<sequence>MQILTAEQIRAWDQYTITQEPVASIDLMERAATACVDWLLDNDYKDHSFQVFCGKGNNGGDGLVIARLLAGTGHAVTVSILEFGHLGTPDFQANLARIHATPHVQVRFISSEETLTPIPDEAIVIDALLGSGLNRPLEGLTAAVVSHINQSGNTVIAIDMPTGLFADSSSKGNTVVIADHTLAFQCFKPAFLVAENSQWIGELSILDIGLLPDFLLTQPAGYQWIDQPLVQAILQPRNKFAHKGNFGHAALVAGSKGMMGAAVLAARSCLRSGTGKLTCHIPEAGYTILQLAAPEAMCKVEGGDHLETIGALEAYSAVGIGPGWGQQESHASLLSSILQKVKGPLVIDADGLNTLARNPDLLQQLPPQTILTPHVGELERLFGKCTNDFERIQRTLEQAAAHQVTIILKGAYSLVATPGGLAWFNSTGNPGMATGGTGDVLTGLLTGLLAQGYIPEQAAILAVYLHGLAGDLAAEDLSEQSLLAGDLIDYLPHAFLELAAGRP</sequence>
<dbReference type="AlphaFoldDB" id="A0AAJ6BEC3"/>
<evidence type="ECO:0000256" key="2">
    <source>
        <dbReference type="ARBA" id="ARBA00000909"/>
    </source>
</evidence>
<dbReference type="GO" id="GO:0046872">
    <property type="term" value="F:metal ion binding"/>
    <property type="evidence" value="ECO:0007669"/>
    <property type="project" value="UniProtKB-UniRule"/>
</dbReference>
<keyword evidence="7 17" id="KW-0067">ATP-binding</keyword>
<comment type="function">
    <text evidence="14 19">Bifunctional enzyme that catalyzes the epimerization of the S- and R-forms of NAD(P)HX and the dehydration of the S-form of NAD(P)HX at the expense of ADP, which is converted to AMP. This allows the repair of both epimers of NAD(P)HX, a damaged form of NAD(P)H that is a result of enzymatic or heat-dependent hydration.</text>
</comment>
<dbReference type="SUPFAM" id="SSF53613">
    <property type="entry name" value="Ribokinase-like"/>
    <property type="match status" value="1"/>
</dbReference>
<feature type="binding site" evidence="18">
    <location>
        <position position="58"/>
    </location>
    <ligand>
        <name>K(+)</name>
        <dbReference type="ChEBI" id="CHEBI:29103"/>
    </ligand>
</feature>
<dbReference type="InterPro" id="IPR000631">
    <property type="entry name" value="CARKD"/>
</dbReference>
<evidence type="ECO:0000259" key="20">
    <source>
        <dbReference type="PROSITE" id="PS51383"/>
    </source>
</evidence>
<feature type="domain" description="YjeF N-terminal" evidence="21">
    <location>
        <begin position="9"/>
        <end position="216"/>
    </location>
</feature>
<evidence type="ECO:0000259" key="21">
    <source>
        <dbReference type="PROSITE" id="PS51385"/>
    </source>
</evidence>
<dbReference type="EC" id="4.2.1.136" evidence="19"/>
<comment type="subunit">
    <text evidence="17">Homotetramer.</text>
</comment>
<evidence type="ECO:0000256" key="8">
    <source>
        <dbReference type="ARBA" id="ARBA00022857"/>
    </source>
</evidence>
<feature type="binding site" evidence="17">
    <location>
        <position position="323"/>
    </location>
    <ligand>
        <name>(6S)-NADPHX</name>
        <dbReference type="ChEBI" id="CHEBI:64076"/>
    </ligand>
</feature>
<keyword evidence="6 17" id="KW-0547">Nucleotide-binding</keyword>
<comment type="similarity">
    <text evidence="3 19">In the N-terminal section; belongs to the NnrE/AIBP family.</text>
</comment>
<dbReference type="InterPro" id="IPR017953">
    <property type="entry name" value="Carbohydrate_kinase_pred_CS"/>
</dbReference>
<dbReference type="NCBIfam" id="TIGR00196">
    <property type="entry name" value="yjeF_cterm"/>
    <property type="match status" value="1"/>
</dbReference>
<evidence type="ECO:0000256" key="16">
    <source>
        <dbReference type="ARBA" id="ARBA00049209"/>
    </source>
</evidence>
<comment type="similarity">
    <text evidence="18">Belongs to the NnrE/AIBP family.</text>
</comment>
<feature type="binding site" evidence="18">
    <location>
        <position position="159"/>
    </location>
    <ligand>
        <name>(6S)-NADPHX</name>
        <dbReference type="ChEBI" id="CHEBI:64076"/>
    </ligand>
</feature>
<dbReference type="NCBIfam" id="TIGR00197">
    <property type="entry name" value="yjeF_nterm"/>
    <property type="match status" value="1"/>
</dbReference>
<dbReference type="InterPro" id="IPR036652">
    <property type="entry name" value="YjeF_N_dom_sf"/>
</dbReference>
<organism evidence="22 23">
    <name type="scientific">Candidatus Pseudobacter hemicellulosilyticus</name>
    <dbReference type="NCBI Taxonomy" id="3121375"/>
    <lineage>
        <taxon>Bacteria</taxon>
        <taxon>Pseudomonadati</taxon>
        <taxon>Bacteroidota</taxon>
        <taxon>Chitinophagia</taxon>
        <taxon>Chitinophagales</taxon>
        <taxon>Chitinophagaceae</taxon>
        <taxon>Pseudobacter</taxon>
    </lineage>
</organism>
<feature type="binding site" evidence="18">
    <location>
        <begin position="57"/>
        <end position="61"/>
    </location>
    <ligand>
        <name>(6S)-NADPHX</name>
        <dbReference type="ChEBI" id="CHEBI:64076"/>
    </ligand>
</feature>
<feature type="binding site" evidence="17">
    <location>
        <position position="438"/>
    </location>
    <ligand>
        <name>AMP</name>
        <dbReference type="ChEBI" id="CHEBI:456215"/>
    </ligand>
</feature>
<evidence type="ECO:0000256" key="5">
    <source>
        <dbReference type="ARBA" id="ARBA00022723"/>
    </source>
</evidence>
<dbReference type="Gene3D" id="3.40.50.10260">
    <property type="entry name" value="YjeF N-terminal domain"/>
    <property type="match status" value="1"/>
</dbReference>
<dbReference type="GO" id="GO:0052856">
    <property type="term" value="F:NAD(P)HX epimerase activity"/>
    <property type="evidence" value="ECO:0007669"/>
    <property type="project" value="UniProtKB-UniRule"/>
</dbReference>
<evidence type="ECO:0000256" key="13">
    <source>
        <dbReference type="ARBA" id="ARBA00023268"/>
    </source>
</evidence>
<evidence type="ECO:0000256" key="7">
    <source>
        <dbReference type="ARBA" id="ARBA00022840"/>
    </source>
</evidence>
<feature type="binding site" evidence="18">
    <location>
        <position position="162"/>
    </location>
    <ligand>
        <name>K(+)</name>
        <dbReference type="ChEBI" id="CHEBI:29103"/>
    </ligand>
</feature>
<keyword evidence="12 17" id="KW-0456">Lyase</keyword>
<dbReference type="SUPFAM" id="SSF64153">
    <property type="entry name" value="YjeF N-terminal domain-like"/>
    <property type="match status" value="1"/>
</dbReference>
<comment type="catalytic activity">
    <reaction evidence="2 18 19">
        <text>(6R)-NADPHX = (6S)-NADPHX</text>
        <dbReference type="Rhea" id="RHEA:32227"/>
        <dbReference type="ChEBI" id="CHEBI:64076"/>
        <dbReference type="ChEBI" id="CHEBI:64077"/>
        <dbReference type="EC" id="5.1.99.6"/>
    </reaction>
</comment>
<dbReference type="CDD" id="cd01171">
    <property type="entry name" value="YXKO-related"/>
    <property type="match status" value="1"/>
</dbReference>
<feature type="binding site" evidence="17">
    <location>
        <position position="374"/>
    </location>
    <ligand>
        <name>(6S)-NADPHX</name>
        <dbReference type="ChEBI" id="CHEBI:64076"/>
    </ligand>
</feature>
<dbReference type="EC" id="5.1.99.6" evidence="19"/>
<evidence type="ECO:0000256" key="4">
    <source>
        <dbReference type="ARBA" id="ARBA00009524"/>
    </source>
</evidence>
<feature type="binding site" evidence="17">
    <location>
        <position position="261"/>
    </location>
    <ligand>
        <name>(6S)-NADPHX</name>
        <dbReference type="ChEBI" id="CHEBI:64076"/>
    </ligand>
</feature>
<accession>A0AAJ6BEC3</accession>
<dbReference type="InterPro" id="IPR029056">
    <property type="entry name" value="Ribokinase-like"/>
</dbReference>
<evidence type="ECO:0000256" key="11">
    <source>
        <dbReference type="ARBA" id="ARBA00023235"/>
    </source>
</evidence>
<protein>
    <recommendedName>
        <fullName evidence="19">Bifunctional NAD(P)H-hydrate repair enzyme</fullName>
    </recommendedName>
    <alternativeName>
        <fullName evidence="19">Nicotinamide nucleotide repair protein</fullName>
    </alternativeName>
    <domain>
        <recommendedName>
            <fullName evidence="19">ADP-dependent (S)-NAD(P)H-hydrate dehydratase</fullName>
            <ecNumber evidence="19">4.2.1.136</ecNumber>
        </recommendedName>
        <alternativeName>
            <fullName evidence="19">ADP-dependent NAD(P)HX dehydratase</fullName>
        </alternativeName>
    </domain>
    <domain>
        <recommendedName>
            <fullName evidence="19">NAD(P)H-hydrate epimerase</fullName>
            <ecNumber evidence="19">5.1.99.6</ecNumber>
        </recommendedName>
    </domain>
</protein>
<dbReference type="GO" id="GO:0052855">
    <property type="term" value="F:ADP-dependent NAD(P)H-hydrate dehydratase activity"/>
    <property type="evidence" value="ECO:0007669"/>
    <property type="project" value="UniProtKB-UniRule"/>
</dbReference>
<keyword evidence="10 17" id="KW-0520">NAD</keyword>
<dbReference type="Gene3D" id="3.40.1190.20">
    <property type="match status" value="1"/>
</dbReference>
<comment type="similarity">
    <text evidence="17">Belongs to the NnrD/CARKD family.</text>
</comment>
<evidence type="ECO:0000313" key="22">
    <source>
        <dbReference type="EMBL" id="WEK34445.1"/>
    </source>
</evidence>
<dbReference type="Proteomes" id="UP001220610">
    <property type="component" value="Chromosome"/>
</dbReference>
<evidence type="ECO:0000256" key="19">
    <source>
        <dbReference type="PIRNR" id="PIRNR017184"/>
    </source>
</evidence>
<keyword evidence="8 17" id="KW-0521">NADP</keyword>
<comment type="catalytic activity">
    <reaction evidence="15 17 19">
        <text>(6S)-NADHX + ADP = AMP + phosphate + NADH + H(+)</text>
        <dbReference type="Rhea" id="RHEA:32223"/>
        <dbReference type="ChEBI" id="CHEBI:15378"/>
        <dbReference type="ChEBI" id="CHEBI:43474"/>
        <dbReference type="ChEBI" id="CHEBI:57945"/>
        <dbReference type="ChEBI" id="CHEBI:64074"/>
        <dbReference type="ChEBI" id="CHEBI:456215"/>
        <dbReference type="ChEBI" id="CHEBI:456216"/>
        <dbReference type="EC" id="4.2.1.136"/>
    </reaction>
</comment>
<dbReference type="PROSITE" id="PS01050">
    <property type="entry name" value="YJEF_C_2"/>
    <property type="match status" value="1"/>
</dbReference>
<evidence type="ECO:0000256" key="15">
    <source>
        <dbReference type="ARBA" id="ARBA00048238"/>
    </source>
</evidence>
<proteinExistence type="inferred from homology"/>
<comment type="function">
    <text evidence="18">Catalyzes the epimerization of the S- and R-forms of NAD(P)HX, a damaged form of NAD(P)H that is a result of enzymatic or heat-dependent hydration. This is a prerequisite for the S-specific NAD(P)H-hydrate dehydratase to allow the repair of both epimers of NAD(P)HX.</text>
</comment>
<dbReference type="GO" id="GO:0005524">
    <property type="term" value="F:ATP binding"/>
    <property type="evidence" value="ECO:0007669"/>
    <property type="project" value="UniProtKB-UniRule"/>
</dbReference>
<dbReference type="HAMAP" id="MF_01965">
    <property type="entry name" value="NADHX_dehydratase"/>
    <property type="match status" value="1"/>
</dbReference>
<name>A0AAJ6BEC3_9BACT</name>
<dbReference type="EMBL" id="CP119311">
    <property type="protein sequence ID" value="WEK34445.1"/>
    <property type="molecule type" value="Genomic_DNA"/>
</dbReference>
<evidence type="ECO:0000256" key="1">
    <source>
        <dbReference type="ARBA" id="ARBA00000013"/>
    </source>
</evidence>
<dbReference type="PIRSF" id="PIRSF017184">
    <property type="entry name" value="Nnr"/>
    <property type="match status" value="1"/>
</dbReference>
<feature type="binding site" evidence="17">
    <location>
        <position position="439"/>
    </location>
    <ligand>
        <name>(6S)-NADPHX</name>
        <dbReference type="ChEBI" id="CHEBI:64076"/>
    </ligand>
</feature>
<evidence type="ECO:0000256" key="6">
    <source>
        <dbReference type="ARBA" id="ARBA00022741"/>
    </source>
</evidence>
<comment type="cofactor">
    <cofactor evidence="18 19">
        <name>K(+)</name>
        <dbReference type="ChEBI" id="CHEBI:29103"/>
    </cofactor>
    <text evidence="18 19">Binds 1 potassium ion per subunit.</text>
</comment>
<dbReference type="GO" id="GO:0046496">
    <property type="term" value="P:nicotinamide nucleotide metabolic process"/>
    <property type="evidence" value="ECO:0007669"/>
    <property type="project" value="UniProtKB-UniRule"/>
</dbReference>
<dbReference type="PROSITE" id="PS51385">
    <property type="entry name" value="YJEF_N"/>
    <property type="match status" value="1"/>
</dbReference>
<evidence type="ECO:0000256" key="18">
    <source>
        <dbReference type="HAMAP-Rule" id="MF_01966"/>
    </source>
</evidence>
<keyword evidence="13" id="KW-0511">Multifunctional enzyme</keyword>
<evidence type="ECO:0000256" key="3">
    <source>
        <dbReference type="ARBA" id="ARBA00006001"/>
    </source>
</evidence>
<comment type="similarity">
    <text evidence="4 19">In the C-terminal section; belongs to the NnrD/CARKD family.</text>
</comment>
<dbReference type="InterPro" id="IPR004443">
    <property type="entry name" value="YjeF_N_dom"/>
</dbReference>
<dbReference type="PROSITE" id="PS51383">
    <property type="entry name" value="YJEF_C_3"/>
    <property type="match status" value="1"/>
</dbReference>
<gene>
    <name evidence="17" type="primary">nnrD</name>
    <name evidence="18" type="synonym">nnrE</name>
    <name evidence="22" type="ORF">P0Y53_18315</name>
</gene>
<feature type="domain" description="YjeF C-terminal" evidence="20">
    <location>
        <begin position="226"/>
        <end position="498"/>
    </location>
</feature>
<dbReference type="HAMAP" id="MF_01966">
    <property type="entry name" value="NADHX_epimerase"/>
    <property type="match status" value="1"/>
</dbReference>
<dbReference type="PANTHER" id="PTHR12592:SF0">
    <property type="entry name" value="ATP-DEPENDENT (S)-NAD(P)H-HYDRATE DEHYDRATASE"/>
    <property type="match status" value="1"/>
</dbReference>
<dbReference type="Pfam" id="PF03853">
    <property type="entry name" value="YjeF_N"/>
    <property type="match status" value="1"/>
</dbReference>
<comment type="cofactor">
    <cofactor evidence="17">
        <name>Mg(2+)</name>
        <dbReference type="ChEBI" id="CHEBI:18420"/>
    </cofactor>
</comment>
<comment type="caution">
    <text evidence="18">Lacks conserved residue(s) required for the propagation of feature annotation.</text>
</comment>
<keyword evidence="5 18" id="KW-0479">Metal-binding</keyword>
<evidence type="ECO:0000256" key="9">
    <source>
        <dbReference type="ARBA" id="ARBA00022958"/>
    </source>
</evidence>
<feature type="binding site" evidence="18">
    <location>
        <begin position="130"/>
        <end position="136"/>
    </location>
    <ligand>
        <name>(6S)-NADPHX</name>
        <dbReference type="ChEBI" id="CHEBI:64076"/>
    </ligand>
</feature>
<evidence type="ECO:0000256" key="17">
    <source>
        <dbReference type="HAMAP-Rule" id="MF_01965"/>
    </source>
</evidence>
<feature type="binding site" evidence="17">
    <location>
        <begin position="409"/>
        <end position="413"/>
    </location>
    <ligand>
        <name>AMP</name>
        <dbReference type="ChEBI" id="CHEBI:456215"/>
    </ligand>
</feature>
<dbReference type="PANTHER" id="PTHR12592">
    <property type="entry name" value="ATP-DEPENDENT (S)-NAD(P)H-HYDRATE DEHYDRATASE FAMILY MEMBER"/>
    <property type="match status" value="1"/>
</dbReference>
<comment type="catalytic activity">
    <reaction evidence="16 17 19">
        <text>(6S)-NADPHX + ADP = AMP + phosphate + NADPH + H(+)</text>
        <dbReference type="Rhea" id="RHEA:32235"/>
        <dbReference type="ChEBI" id="CHEBI:15378"/>
        <dbReference type="ChEBI" id="CHEBI:43474"/>
        <dbReference type="ChEBI" id="CHEBI:57783"/>
        <dbReference type="ChEBI" id="CHEBI:64076"/>
        <dbReference type="ChEBI" id="CHEBI:456215"/>
        <dbReference type="ChEBI" id="CHEBI:456216"/>
        <dbReference type="EC" id="4.2.1.136"/>
    </reaction>
</comment>
<dbReference type="GO" id="GO:0110051">
    <property type="term" value="P:metabolite repair"/>
    <property type="evidence" value="ECO:0007669"/>
    <property type="project" value="TreeGrafter"/>
</dbReference>
<keyword evidence="9 18" id="KW-0630">Potassium</keyword>
<reference evidence="22" key="1">
    <citation type="submission" date="2023-03" db="EMBL/GenBank/DDBJ databases">
        <title>Andean soil-derived lignocellulolytic bacterial consortium as a source of novel taxa and putative plastic-active enzymes.</title>
        <authorList>
            <person name="Diaz-Garcia L."/>
            <person name="Chuvochina M."/>
            <person name="Feuerriegel G."/>
            <person name="Bunk B."/>
            <person name="Sproer C."/>
            <person name="Streit W.R."/>
            <person name="Rodriguez L.M."/>
            <person name="Overmann J."/>
            <person name="Jimenez D.J."/>
        </authorList>
    </citation>
    <scope>NUCLEOTIDE SEQUENCE</scope>
    <source>
        <strain evidence="22">MAG 7</strain>
    </source>
</reference>
<evidence type="ECO:0000313" key="23">
    <source>
        <dbReference type="Proteomes" id="UP001220610"/>
    </source>
</evidence>
<comment type="function">
    <text evidence="17">Catalyzes the dehydration of the S-form of NAD(P)HX at the expense of ADP, which is converted to AMP. Together with NAD(P)HX epimerase, which catalyzes the epimerization of the S- and R-forms, the enzyme allows the repair of both epimers of NAD(P)HX, a damaged form of NAD(P)H that is a result of enzymatic or heat-dependent hydration.</text>
</comment>
<evidence type="ECO:0000256" key="12">
    <source>
        <dbReference type="ARBA" id="ARBA00023239"/>
    </source>
</evidence>
<dbReference type="InterPro" id="IPR030677">
    <property type="entry name" value="Nnr"/>
</dbReference>
<comment type="catalytic activity">
    <reaction evidence="1 18 19">
        <text>(6R)-NADHX = (6S)-NADHX</text>
        <dbReference type="Rhea" id="RHEA:32215"/>
        <dbReference type="ChEBI" id="CHEBI:64074"/>
        <dbReference type="ChEBI" id="CHEBI:64075"/>
        <dbReference type="EC" id="5.1.99.6"/>
    </reaction>
</comment>
<evidence type="ECO:0000256" key="10">
    <source>
        <dbReference type="ARBA" id="ARBA00023027"/>
    </source>
</evidence>
<keyword evidence="11 18" id="KW-0413">Isomerase</keyword>